<gene>
    <name evidence="1" type="ORF">DdX_01084</name>
</gene>
<protein>
    <submittedName>
        <fullName evidence="1">Uncharacterized protein</fullName>
    </submittedName>
</protein>
<dbReference type="Proteomes" id="UP001201812">
    <property type="component" value="Unassembled WGS sequence"/>
</dbReference>
<evidence type="ECO:0000313" key="2">
    <source>
        <dbReference type="Proteomes" id="UP001201812"/>
    </source>
</evidence>
<name>A0AAD4NG64_9BILA</name>
<dbReference type="AlphaFoldDB" id="A0AAD4NG64"/>
<reference evidence="1" key="1">
    <citation type="submission" date="2022-01" db="EMBL/GenBank/DDBJ databases">
        <title>Genome Sequence Resource for Two Populations of Ditylenchus destructor, the Migratory Endoparasitic Phytonematode.</title>
        <authorList>
            <person name="Zhang H."/>
            <person name="Lin R."/>
            <person name="Xie B."/>
        </authorList>
    </citation>
    <scope>NUCLEOTIDE SEQUENCE</scope>
    <source>
        <strain evidence="1">BazhouSP</strain>
    </source>
</reference>
<accession>A0AAD4NG64</accession>
<dbReference type="EMBL" id="JAKKPZ010000001">
    <property type="protein sequence ID" value="KAI1728876.1"/>
    <property type="molecule type" value="Genomic_DNA"/>
</dbReference>
<sequence>MCSLRESPIMLDIRVNEYVLMIQLVYVIIKPRNNKKKEEVPCESTPSSRNRTFHKHLLRSVDPQAVRTEELLVST</sequence>
<keyword evidence="2" id="KW-1185">Reference proteome</keyword>
<evidence type="ECO:0000313" key="1">
    <source>
        <dbReference type="EMBL" id="KAI1728876.1"/>
    </source>
</evidence>
<organism evidence="1 2">
    <name type="scientific">Ditylenchus destructor</name>
    <dbReference type="NCBI Taxonomy" id="166010"/>
    <lineage>
        <taxon>Eukaryota</taxon>
        <taxon>Metazoa</taxon>
        <taxon>Ecdysozoa</taxon>
        <taxon>Nematoda</taxon>
        <taxon>Chromadorea</taxon>
        <taxon>Rhabditida</taxon>
        <taxon>Tylenchina</taxon>
        <taxon>Tylenchomorpha</taxon>
        <taxon>Sphaerularioidea</taxon>
        <taxon>Anguinidae</taxon>
        <taxon>Anguininae</taxon>
        <taxon>Ditylenchus</taxon>
    </lineage>
</organism>
<comment type="caution">
    <text evidence="1">The sequence shown here is derived from an EMBL/GenBank/DDBJ whole genome shotgun (WGS) entry which is preliminary data.</text>
</comment>
<proteinExistence type="predicted"/>